<dbReference type="AlphaFoldDB" id="A0A7Y0A4Q3"/>
<dbReference type="CDD" id="cd07814">
    <property type="entry name" value="SRPBCC_CalC_Aha1-like"/>
    <property type="match status" value="1"/>
</dbReference>
<organism evidence="3 4">
    <name type="scientific">Chryseobacterium cheonjiense</name>
    <dbReference type="NCBI Taxonomy" id="2728845"/>
    <lineage>
        <taxon>Bacteria</taxon>
        <taxon>Pseudomonadati</taxon>
        <taxon>Bacteroidota</taxon>
        <taxon>Flavobacteriia</taxon>
        <taxon>Flavobacteriales</taxon>
        <taxon>Weeksellaceae</taxon>
        <taxon>Chryseobacterium group</taxon>
        <taxon>Chryseobacterium</taxon>
    </lineage>
</organism>
<sequence>MNDCFEIELVYNACVIQVWQTLTNAELMKIWYFPQIKHFDLKVGNAFRFADDGSTYKKNWRITRLENDRLMAHSWGYQDYPGYSEVTFELFGQGNMTVLRLTHTGLSSFPQDLHFAYQRFELGWNMILDHNLRQCLEDQT</sequence>
<dbReference type="InterPro" id="IPR023393">
    <property type="entry name" value="START-like_dom_sf"/>
</dbReference>
<protein>
    <submittedName>
        <fullName evidence="3">SRPBCC domain-containing protein</fullName>
    </submittedName>
</protein>
<dbReference type="RefSeq" id="WP_169230065.1">
    <property type="nucleotide sequence ID" value="NZ_JABBGF010000001.1"/>
</dbReference>
<keyword evidence="4" id="KW-1185">Reference proteome</keyword>
<evidence type="ECO:0000313" key="3">
    <source>
        <dbReference type="EMBL" id="NML56688.1"/>
    </source>
</evidence>
<dbReference type="SUPFAM" id="SSF55961">
    <property type="entry name" value="Bet v1-like"/>
    <property type="match status" value="1"/>
</dbReference>
<evidence type="ECO:0000259" key="2">
    <source>
        <dbReference type="Pfam" id="PF08327"/>
    </source>
</evidence>
<gene>
    <name evidence="3" type="ORF">HHL20_04955</name>
</gene>
<reference evidence="3 4" key="1">
    <citation type="submission" date="2020-04" db="EMBL/GenBank/DDBJ databases">
        <title>Chryseobacterium sp. RJ-7-14 sp. nov., isolated from Jeju soil.</title>
        <authorList>
            <person name="Dahal R.H."/>
            <person name="Chaudhary D.K."/>
        </authorList>
    </citation>
    <scope>NUCLEOTIDE SEQUENCE [LARGE SCALE GENOMIC DNA]</scope>
    <source>
        <strain evidence="3 4">RJ-7-14</strain>
    </source>
</reference>
<dbReference type="Pfam" id="PF08327">
    <property type="entry name" value="AHSA1"/>
    <property type="match status" value="1"/>
</dbReference>
<proteinExistence type="inferred from homology"/>
<evidence type="ECO:0000313" key="4">
    <source>
        <dbReference type="Proteomes" id="UP000552615"/>
    </source>
</evidence>
<comment type="similarity">
    <text evidence="1">Belongs to the AHA1 family.</text>
</comment>
<dbReference type="Gene3D" id="3.30.530.20">
    <property type="match status" value="1"/>
</dbReference>
<feature type="domain" description="Activator of Hsp90 ATPase homologue 1/2-like C-terminal" evidence="2">
    <location>
        <begin position="17"/>
        <end position="137"/>
    </location>
</feature>
<dbReference type="EMBL" id="JABBGF010000001">
    <property type="protein sequence ID" value="NML56688.1"/>
    <property type="molecule type" value="Genomic_DNA"/>
</dbReference>
<accession>A0A7Y0A4Q3</accession>
<evidence type="ECO:0000256" key="1">
    <source>
        <dbReference type="ARBA" id="ARBA00006817"/>
    </source>
</evidence>
<dbReference type="InterPro" id="IPR013538">
    <property type="entry name" value="ASHA1/2-like_C"/>
</dbReference>
<dbReference type="Proteomes" id="UP000552615">
    <property type="component" value="Unassembled WGS sequence"/>
</dbReference>
<name>A0A7Y0A4Q3_9FLAO</name>
<comment type="caution">
    <text evidence="3">The sequence shown here is derived from an EMBL/GenBank/DDBJ whole genome shotgun (WGS) entry which is preliminary data.</text>
</comment>